<keyword evidence="3" id="KW-0238">DNA-binding</keyword>
<dbReference type="CDD" id="cd08422">
    <property type="entry name" value="PBP2_CrgA_like"/>
    <property type="match status" value="1"/>
</dbReference>
<dbReference type="PANTHER" id="PTHR30537:SF5">
    <property type="entry name" value="HTH-TYPE TRANSCRIPTIONAL ACTIVATOR TTDR-RELATED"/>
    <property type="match status" value="1"/>
</dbReference>
<evidence type="ECO:0000256" key="3">
    <source>
        <dbReference type="ARBA" id="ARBA00023125"/>
    </source>
</evidence>
<evidence type="ECO:0000256" key="2">
    <source>
        <dbReference type="ARBA" id="ARBA00023015"/>
    </source>
</evidence>
<dbReference type="InterPro" id="IPR036388">
    <property type="entry name" value="WH-like_DNA-bd_sf"/>
</dbReference>
<proteinExistence type="inferred from homology"/>
<dbReference type="Proteomes" id="UP000464262">
    <property type="component" value="Chromosome 2"/>
</dbReference>
<evidence type="ECO:0000256" key="4">
    <source>
        <dbReference type="ARBA" id="ARBA00023163"/>
    </source>
</evidence>
<keyword evidence="4" id="KW-0804">Transcription</keyword>
<dbReference type="InterPro" id="IPR036390">
    <property type="entry name" value="WH_DNA-bd_sf"/>
</dbReference>
<dbReference type="FunFam" id="1.10.10.10:FF:000001">
    <property type="entry name" value="LysR family transcriptional regulator"/>
    <property type="match status" value="1"/>
</dbReference>
<gene>
    <name evidence="6" type="ORF">GT360_15990</name>
</gene>
<dbReference type="Pfam" id="PF00126">
    <property type="entry name" value="HTH_1"/>
    <property type="match status" value="1"/>
</dbReference>
<evidence type="ECO:0000256" key="1">
    <source>
        <dbReference type="ARBA" id="ARBA00009437"/>
    </source>
</evidence>
<dbReference type="PROSITE" id="PS50931">
    <property type="entry name" value="HTH_LYSR"/>
    <property type="match status" value="1"/>
</dbReference>
<dbReference type="SUPFAM" id="SSF53850">
    <property type="entry name" value="Periplasmic binding protein-like II"/>
    <property type="match status" value="1"/>
</dbReference>
<dbReference type="SUPFAM" id="SSF46785">
    <property type="entry name" value="Winged helix' DNA-binding domain"/>
    <property type="match status" value="1"/>
</dbReference>
<dbReference type="PANTHER" id="PTHR30537">
    <property type="entry name" value="HTH-TYPE TRANSCRIPTIONAL REGULATOR"/>
    <property type="match status" value="1"/>
</dbReference>
<dbReference type="GO" id="GO:0003700">
    <property type="term" value="F:DNA-binding transcription factor activity"/>
    <property type="evidence" value="ECO:0007669"/>
    <property type="project" value="InterPro"/>
</dbReference>
<evidence type="ECO:0000313" key="7">
    <source>
        <dbReference type="Proteomes" id="UP000464262"/>
    </source>
</evidence>
<protein>
    <submittedName>
        <fullName evidence="6">LysR family transcriptional regulator</fullName>
    </submittedName>
</protein>
<evidence type="ECO:0000313" key="6">
    <source>
        <dbReference type="EMBL" id="QIA65063.1"/>
    </source>
</evidence>
<dbReference type="RefSeq" id="WP_164649962.1">
    <property type="nucleotide sequence ID" value="NZ_CP047476.1"/>
</dbReference>
<keyword evidence="2" id="KW-0805">Transcription regulation</keyword>
<sequence length="298" mass="33291">MKSLPSQLPIFVQVARTLSFAQAARDLGISAPAVSKAIGKLEQEWQTKLFLRSSHSLSLTPIGEQLFRRLAPSMAHIQESIESLTEEREGLSGVIKMNLPASSIGQDIILPMIIAFMQQYPDVQCDITFEDRSIDLIEHGFDLGIGTSINEDSRLIARPVMLTEIGVFASKQYIETNGEPKTIQDLENHRLIPVKSVTTGRTHRWRLNDGKDNILYDAQGHLMVNSFSAAKVSTVLGAGISCLGSWMFESELEQGTVVPLLKDNWGESINVWLYYASREYQPTRVRLLVDFLVTKLSK</sequence>
<dbReference type="Pfam" id="PF03466">
    <property type="entry name" value="LysR_substrate"/>
    <property type="match status" value="1"/>
</dbReference>
<comment type="similarity">
    <text evidence="1">Belongs to the LysR transcriptional regulatory family.</text>
</comment>
<dbReference type="KEGG" id="vas:GT360_15990"/>
<dbReference type="PRINTS" id="PR00039">
    <property type="entry name" value="HTHLYSR"/>
</dbReference>
<reference evidence="6 7" key="1">
    <citation type="submission" date="2020-01" db="EMBL/GenBank/DDBJ databases">
        <title>Whole genome and functional gene identification of agarase of Vibrio HN897.</title>
        <authorList>
            <person name="Liu Y."/>
            <person name="Zhao Z."/>
        </authorList>
    </citation>
    <scope>NUCLEOTIDE SEQUENCE [LARGE SCALE GENOMIC DNA]</scope>
    <source>
        <strain evidence="6 7">HN897</strain>
    </source>
</reference>
<accession>A0A7Z2T6F8</accession>
<feature type="domain" description="HTH lysR-type" evidence="5">
    <location>
        <begin position="1"/>
        <end position="60"/>
    </location>
</feature>
<dbReference type="Gene3D" id="3.40.190.290">
    <property type="match status" value="1"/>
</dbReference>
<dbReference type="InterPro" id="IPR000847">
    <property type="entry name" value="LysR_HTH_N"/>
</dbReference>
<keyword evidence="7" id="KW-1185">Reference proteome</keyword>
<dbReference type="Gene3D" id="1.10.10.10">
    <property type="entry name" value="Winged helix-like DNA-binding domain superfamily/Winged helix DNA-binding domain"/>
    <property type="match status" value="1"/>
</dbReference>
<dbReference type="InterPro" id="IPR005119">
    <property type="entry name" value="LysR_subst-bd"/>
</dbReference>
<dbReference type="AlphaFoldDB" id="A0A7Z2T6F8"/>
<dbReference type="InterPro" id="IPR058163">
    <property type="entry name" value="LysR-type_TF_proteobact-type"/>
</dbReference>
<evidence type="ECO:0000259" key="5">
    <source>
        <dbReference type="PROSITE" id="PS50931"/>
    </source>
</evidence>
<dbReference type="GO" id="GO:0003677">
    <property type="term" value="F:DNA binding"/>
    <property type="evidence" value="ECO:0007669"/>
    <property type="project" value="UniProtKB-KW"/>
</dbReference>
<organism evidence="6 7">
    <name type="scientific">Vibrio astriarenae</name>
    <dbReference type="NCBI Taxonomy" id="1481923"/>
    <lineage>
        <taxon>Bacteria</taxon>
        <taxon>Pseudomonadati</taxon>
        <taxon>Pseudomonadota</taxon>
        <taxon>Gammaproteobacteria</taxon>
        <taxon>Vibrionales</taxon>
        <taxon>Vibrionaceae</taxon>
        <taxon>Vibrio</taxon>
    </lineage>
</organism>
<dbReference type="EMBL" id="CP047476">
    <property type="protein sequence ID" value="QIA65063.1"/>
    <property type="molecule type" value="Genomic_DNA"/>
</dbReference>
<name>A0A7Z2T6F8_9VIBR</name>